<dbReference type="RefSeq" id="WP_089742156.1">
    <property type="nucleotide sequence ID" value="NZ_FNHD01000003.1"/>
</dbReference>
<evidence type="ECO:0000313" key="4">
    <source>
        <dbReference type="Proteomes" id="UP000199242"/>
    </source>
</evidence>
<keyword evidence="1" id="KW-0472">Membrane</keyword>
<accession>A0A1G9LJ00</accession>
<accession>A0A4V6ID48</accession>
<reference evidence="2 4" key="1">
    <citation type="submission" date="2016-10" db="EMBL/GenBank/DDBJ databases">
        <authorList>
            <person name="Varghese N."/>
            <person name="Submissions S."/>
        </authorList>
    </citation>
    <scope>NUCLEOTIDE SEQUENCE [LARGE SCALE GENOMIC DNA]</scope>
    <source>
        <strain evidence="2 4">CGMCC 1.10941</strain>
    </source>
</reference>
<dbReference type="STRING" id="1141221.SAMN05216273_103153"/>
<dbReference type="EMBL" id="LR215974">
    <property type="protein sequence ID" value="VFB02094.1"/>
    <property type="molecule type" value="Genomic_DNA"/>
</dbReference>
<dbReference type="Proteomes" id="UP000199242">
    <property type="component" value="Unassembled WGS sequence"/>
</dbReference>
<evidence type="ECO:0000256" key="1">
    <source>
        <dbReference type="SAM" id="Phobius"/>
    </source>
</evidence>
<name>A0A1G9LJ00_9FLAO</name>
<dbReference type="EMBL" id="FNHD01000003">
    <property type="protein sequence ID" value="SDL61844.1"/>
    <property type="molecule type" value="Genomic_DNA"/>
</dbReference>
<gene>
    <name evidence="3" type="ORF">NCTC12078_00067</name>
    <name evidence="2" type="ORF">SAMN05216273_103153</name>
</gene>
<evidence type="ECO:0000313" key="3">
    <source>
        <dbReference type="EMBL" id="VFB02094.1"/>
    </source>
</evidence>
<dbReference type="Pfam" id="PF10825">
    <property type="entry name" value="DUF2752"/>
    <property type="match status" value="1"/>
</dbReference>
<dbReference type="AlphaFoldDB" id="A0A1G9LJ00"/>
<proteinExistence type="predicted"/>
<dbReference type="InterPro" id="IPR021215">
    <property type="entry name" value="DUF2752"/>
</dbReference>
<keyword evidence="1" id="KW-1133">Transmembrane helix</keyword>
<evidence type="ECO:0000313" key="5">
    <source>
        <dbReference type="Proteomes" id="UP000290013"/>
    </source>
</evidence>
<keyword evidence="4" id="KW-1185">Reference proteome</keyword>
<dbReference type="OrthoDB" id="9815897at2"/>
<evidence type="ECO:0000313" key="2">
    <source>
        <dbReference type="EMBL" id="SDL61844.1"/>
    </source>
</evidence>
<organism evidence="3 5">
    <name type="scientific">Chryseobacterium taihuense</name>
    <dbReference type="NCBI Taxonomy" id="1141221"/>
    <lineage>
        <taxon>Bacteria</taxon>
        <taxon>Pseudomonadati</taxon>
        <taxon>Bacteroidota</taxon>
        <taxon>Flavobacteriia</taxon>
        <taxon>Flavobacteriales</taxon>
        <taxon>Weeksellaceae</taxon>
        <taxon>Chryseobacterium group</taxon>
        <taxon>Chryseobacterium</taxon>
    </lineage>
</organism>
<keyword evidence="1" id="KW-0812">Transmembrane</keyword>
<dbReference type="KEGG" id="ctai:NCTC12078_00067"/>
<feature type="transmembrane region" description="Helical" evidence="1">
    <location>
        <begin position="43"/>
        <end position="62"/>
    </location>
</feature>
<feature type="transmembrane region" description="Helical" evidence="1">
    <location>
        <begin position="71"/>
        <end position="89"/>
    </location>
</feature>
<protein>
    <submittedName>
        <fullName evidence="3">Protein of uncharacterized function (DUF2752)</fullName>
    </submittedName>
</protein>
<sequence length="97" mass="11324">MNIEDFMLPCPSKKFLGIECFGCGTQRAIVLVFQGKFSEAFQMYPAVYTLLMFFGFVILNFLDKKRNYGQILIFLAIINAVIMVFSYFYKHFFSILN</sequence>
<reference evidence="3 5" key="2">
    <citation type="submission" date="2019-02" db="EMBL/GenBank/DDBJ databases">
        <authorList>
            <consortium name="Pathogen Informatics"/>
        </authorList>
    </citation>
    <scope>NUCLEOTIDE SEQUENCE [LARGE SCALE GENOMIC DNA]</scope>
    <source>
        <strain evidence="3 5">3012STDY6944375</strain>
    </source>
</reference>
<dbReference type="Proteomes" id="UP000290013">
    <property type="component" value="Chromosome"/>
</dbReference>